<dbReference type="EMBL" id="AVOT02000863">
    <property type="protein sequence ID" value="MBW0464718.1"/>
    <property type="molecule type" value="Genomic_DNA"/>
</dbReference>
<comment type="caution">
    <text evidence="1">The sequence shown here is derived from an EMBL/GenBank/DDBJ whole genome shotgun (WGS) entry which is preliminary data.</text>
</comment>
<sequence>MPNISKRKEAIWDLLFLSALSRINEIQVAIYQTMGLLDIPQHLSVEQSHNQLKVDLFSLGNDEADIYEETVLNIMNSRYLHQGFNLQKRTLSFDINTYCAISKQDFKQVAQTSKERFHHIYLSIQDHDVFRNKSSHKQLPIACQLACRH</sequence>
<organism evidence="1 2">
    <name type="scientific">Austropuccinia psidii MF-1</name>
    <dbReference type="NCBI Taxonomy" id="1389203"/>
    <lineage>
        <taxon>Eukaryota</taxon>
        <taxon>Fungi</taxon>
        <taxon>Dikarya</taxon>
        <taxon>Basidiomycota</taxon>
        <taxon>Pucciniomycotina</taxon>
        <taxon>Pucciniomycetes</taxon>
        <taxon>Pucciniales</taxon>
        <taxon>Sphaerophragmiaceae</taxon>
        <taxon>Austropuccinia</taxon>
    </lineage>
</organism>
<protein>
    <submittedName>
        <fullName evidence="1">Uncharacterized protein</fullName>
    </submittedName>
</protein>
<name>A0A9Q3BGB9_9BASI</name>
<dbReference type="Proteomes" id="UP000765509">
    <property type="component" value="Unassembled WGS sequence"/>
</dbReference>
<reference evidence="1" key="1">
    <citation type="submission" date="2021-03" db="EMBL/GenBank/DDBJ databases">
        <title>Draft genome sequence of rust myrtle Austropuccinia psidii MF-1, a brazilian biotype.</title>
        <authorList>
            <person name="Quecine M.C."/>
            <person name="Pachon D.M.R."/>
            <person name="Bonatelli M.L."/>
            <person name="Correr F.H."/>
            <person name="Franceschini L.M."/>
            <person name="Leite T.F."/>
            <person name="Margarido G.R.A."/>
            <person name="Almeida C.A."/>
            <person name="Ferrarezi J.A."/>
            <person name="Labate C.A."/>
        </authorList>
    </citation>
    <scope>NUCLEOTIDE SEQUENCE</scope>
    <source>
        <strain evidence="1">MF-1</strain>
    </source>
</reference>
<accession>A0A9Q3BGB9</accession>
<evidence type="ECO:0000313" key="1">
    <source>
        <dbReference type="EMBL" id="MBW0464718.1"/>
    </source>
</evidence>
<dbReference type="AlphaFoldDB" id="A0A9Q3BGB9"/>
<evidence type="ECO:0000313" key="2">
    <source>
        <dbReference type="Proteomes" id="UP000765509"/>
    </source>
</evidence>
<gene>
    <name evidence="1" type="ORF">O181_004433</name>
</gene>
<keyword evidence="2" id="KW-1185">Reference proteome</keyword>
<proteinExistence type="predicted"/>